<keyword evidence="3" id="KW-1185">Reference proteome</keyword>
<keyword evidence="2" id="KW-0489">Methyltransferase</keyword>
<dbReference type="GO" id="GO:0008757">
    <property type="term" value="F:S-adenosylmethionine-dependent methyltransferase activity"/>
    <property type="evidence" value="ECO:0007669"/>
    <property type="project" value="InterPro"/>
</dbReference>
<proteinExistence type="predicted"/>
<dbReference type="STRING" id="1458461.BN1012_Phect340"/>
<name>X5MDJ6_9HYPH</name>
<dbReference type="SUPFAM" id="SSF53335">
    <property type="entry name" value="S-adenosyl-L-methionine-dependent methyltransferases"/>
    <property type="match status" value="1"/>
</dbReference>
<gene>
    <name evidence="2" type="ORF">BN1012_Phect340</name>
</gene>
<keyword evidence="2" id="KW-0808">Transferase</keyword>
<dbReference type="KEGG" id="pect:BN1012_Phect340"/>
<dbReference type="Proteomes" id="UP000032160">
    <property type="component" value="Chromosome I"/>
</dbReference>
<sequence length="250" mass="27823">MVSKAPCLHRDRLRAVRKICGLRFFSALLGISKLNLRHDQGLMKMGLYEKHILPRFLDTACGAKPITYQRKKVVPQAEGRVLEIGMGTGLNLPYYDKSKVDMIFGLEPAEEMRKRAEPKVAQYGIPVEFLDLPGEEIPLDDNSVDTVLLTYTLCTIPDGITALKGMARVLKPGGKMIFCEHGKAPDANVAKWQNRINPIWKKIAGGCNVNRPIPDMLAEGGFKIEGMETMYLPSTPKFAGFNYWGQAVQG</sequence>
<evidence type="ECO:0000313" key="2">
    <source>
        <dbReference type="EMBL" id="CDO58554.1"/>
    </source>
</evidence>
<dbReference type="PANTHER" id="PTHR45036:SF1">
    <property type="entry name" value="METHYLTRANSFERASE LIKE 7A"/>
    <property type="match status" value="1"/>
</dbReference>
<evidence type="ECO:0000313" key="3">
    <source>
        <dbReference type="Proteomes" id="UP000032160"/>
    </source>
</evidence>
<dbReference type="Gene3D" id="3.40.50.150">
    <property type="entry name" value="Vaccinia Virus protein VP39"/>
    <property type="match status" value="1"/>
</dbReference>
<dbReference type="AlphaFoldDB" id="X5MDJ6"/>
<dbReference type="Pfam" id="PF08241">
    <property type="entry name" value="Methyltransf_11"/>
    <property type="match status" value="1"/>
</dbReference>
<dbReference type="InterPro" id="IPR052356">
    <property type="entry name" value="Thiol_S-MT"/>
</dbReference>
<organism evidence="2 3">
    <name type="scientific">Candidatus Phaeomarinibacter ectocarpi</name>
    <dbReference type="NCBI Taxonomy" id="1458461"/>
    <lineage>
        <taxon>Bacteria</taxon>
        <taxon>Pseudomonadati</taxon>
        <taxon>Pseudomonadota</taxon>
        <taxon>Alphaproteobacteria</taxon>
        <taxon>Hyphomicrobiales</taxon>
        <taxon>Parvibaculaceae</taxon>
        <taxon>Candidatus Phaeomarinibacter</taxon>
    </lineage>
</organism>
<feature type="domain" description="Methyltransferase type 11" evidence="1">
    <location>
        <begin position="82"/>
        <end position="178"/>
    </location>
</feature>
<dbReference type="InterPro" id="IPR029063">
    <property type="entry name" value="SAM-dependent_MTases_sf"/>
</dbReference>
<protein>
    <submittedName>
        <fullName evidence="2">SAM-dependent methyltransferase PA0798 (UbiE paralog)</fullName>
    </submittedName>
</protein>
<dbReference type="PANTHER" id="PTHR45036">
    <property type="entry name" value="METHYLTRANSFERASE LIKE 7B"/>
    <property type="match status" value="1"/>
</dbReference>
<dbReference type="CDD" id="cd02440">
    <property type="entry name" value="AdoMet_MTases"/>
    <property type="match status" value="1"/>
</dbReference>
<evidence type="ECO:0000259" key="1">
    <source>
        <dbReference type="Pfam" id="PF08241"/>
    </source>
</evidence>
<dbReference type="HOGENOM" id="CLU_037990_7_4_5"/>
<dbReference type="EMBL" id="HG966617">
    <property type="protein sequence ID" value="CDO58554.1"/>
    <property type="molecule type" value="Genomic_DNA"/>
</dbReference>
<accession>X5MDJ6</accession>
<dbReference type="GO" id="GO:0032259">
    <property type="term" value="P:methylation"/>
    <property type="evidence" value="ECO:0007669"/>
    <property type="project" value="UniProtKB-KW"/>
</dbReference>
<dbReference type="PATRIC" id="fig|1458461.3.peg.339"/>
<reference evidence="2 3" key="1">
    <citation type="journal article" date="2014" name="Front. Genet.">
        <title>Genome and metabolic network of "Candidatus Phaeomarinobacter ectocarpi" Ec32, a new candidate genus of Alphaproteobacteria frequently associated with brown algae.</title>
        <authorList>
            <person name="Dittami S.M."/>
            <person name="Barbeyron T."/>
            <person name="Boyen C."/>
            <person name="Cambefort J."/>
            <person name="Collet G."/>
            <person name="Delage L."/>
            <person name="Gobet A."/>
            <person name="Groisillier A."/>
            <person name="Leblanc C."/>
            <person name="Michel G."/>
            <person name="Scornet D."/>
            <person name="Siegel A."/>
            <person name="Tapia J.E."/>
            <person name="Tonon T."/>
        </authorList>
    </citation>
    <scope>NUCLEOTIDE SEQUENCE [LARGE SCALE GENOMIC DNA]</scope>
    <source>
        <strain evidence="2 3">Ec32</strain>
    </source>
</reference>
<dbReference type="InterPro" id="IPR013216">
    <property type="entry name" value="Methyltransf_11"/>
</dbReference>